<organism evidence="4 5">
    <name type="scientific">Geranomyces variabilis</name>
    <dbReference type="NCBI Taxonomy" id="109894"/>
    <lineage>
        <taxon>Eukaryota</taxon>
        <taxon>Fungi</taxon>
        <taxon>Fungi incertae sedis</taxon>
        <taxon>Chytridiomycota</taxon>
        <taxon>Chytridiomycota incertae sedis</taxon>
        <taxon>Chytridiomycetes</taxon>
        <taxon>Spizellomycetales</taxon>
        <taxon>Powellomycetaceae</taxon>
        <taxon>Geranomyces</taxon>
    </lineage>
</organism>
<keyword evidence="5" id="KW-1185">Reference proteome</keyword>
<name>A0AAD5XK24_9FUNG</name>
<dbReference type="Gene3D" id="2.60.120.200">
    <property type="match status" value="1"/>
</dbReference>
<evidence type="ECO:0000256" key="2">
    <source>
        <dbReference type="SAM" id="SignalP"/>
    </source>
</evidence>
<dbReference type="InterPro" id="IPR050546">
    <property type="entry name" value="Glycosyl_Hydrlase_16"/>
</dbReference>
<dbReference type="Proteomes" id="UP001212152">
    <property type="component" value="Unassembled WGS sequence"/>
</dbReference>
<dbReference type="AlphaFoldDB" id="A0AAD5XK24"/>
<dbReference type="InterPro" id="IPR013320">
    <property type="entry name" value="ConA-like_dom_sf"/>
</dbReference>
<dbReference type="GO" id="GO:0004553">
    <property type="term" value="F:hydrolase activity, hydrolyzing O-glycosyl compounds"/>
    <property type="evidence" value="ECO:0007669"/>
    <property type="project" value="InterPro"/>
</dbReference>
<evidence type="ECO:0000256" key="1">
    <source>
        <dbReference type="ARBA" id="ARBA00006865"/>
    </source>
</evidence>
<evidence type="ECO:0000259" key="3">
    <source>
        <dbReference type="PROSITE" id="PS51762"/>
    </source>
</evidence>
<dbReference type="Pfam" id="PF00722">
    <property type="entry name" value="Glyco_hydro_16"/>
    <property type="match status" value="1"/>
</dbReference>
<protein>
    <recommendedName>
        <fullName evidence="3">GH16 domain-containing protein</fullName>
    </recommendedName>
</protein>
<keyword evidence="2" id="KW-0732">Signal</keyword>
<dbReference type="GO" id="GO:0005975">
    <property type="term" value="P:carbohydrate metabolic process"/>
    <property type="evidence" value="ECO:0007669"/>
    <property type="project" value="InterPro"/>
</dbReference>
<dbReference type="EMBL" id="JADGJQ010000079">
    <property type="protein sequence ID" value="KAJ3172340.1"/>
    <property type="molecule type" value="Genomic_DNA"/>
</dbReference>
<evidence type="ECO:0000313" key="4">
    <source>
        <dbReference type="EMBL" id="KAJ3172340.1"/>
    </source>
</evidence>
<feature type="chain" id="PRO_5042026533" description="GH16 domain-containing protein" evidence="2">
    <location>
        <begin position="20"/>
        <end position="276"/>
    </location>
</feature>
<evidence type="ECO:0000313" key="5">
    <source>
        <dbReference type="Proteomes" id="UP001212152"/>
    </source>
</evidence>
<dbReference type="InterPro" id="IPR000757">
    <property type="entry name" value="Beta-glucanase-like"/>
</dbReference>
<reference evidence="4" key="1">
    <citation type="submission" date="2020-05" db="EMBL/GenBank/DDBJ databases">
        <title>Phylogenomic resolution of chytrid fungi.</title>
        <authorList>
            <person name="Stajich J.E."/>
            <person name="Amses K."/>
            <person name="Simmons R."/>
            <person name="Seto K."/>
            <person name="Myers J."/>
            <person name="Bonds A."/>
            <person name="Quandt C.A."/>
            <person name="Barry K."/>
            <person name="Liu P."/>
            <person name="Grigoriev I."/>
            <person name="Longcore J.E."/>
            <person name="James T.Y."/>
        </authorList>
    </citation>
    <scope>NUCLEOTIDE SEQUENCE</scope>
    <source>
        <strain evidence="4">JEL0379</strain>
    </source>
</reference>
<feature type="domain" description="GH16" evidence="3">
    <location>
        <begin position="33"/>
        <end position="276"/>
    </location>
</feature>
<sequence length="276" mass="29760">MLFRSAILVLASLLTLAAAAPTNTSHTQTAGCIINTNTFCPVFEDDFYTNNRTNSYVKNGALYIQPTLTADNIGADKTAKSFSLQFGKVEIRAQLPAGDWLWPALWMLPTDAQYGMWPASGEIDIIESRGNAPTTGPVKGSDSIGSTLHWGPSYDGGTSFADDFHIFGLEWTPDGIKTTVDGATVLNVPFDKSFWDRGAFPAGVNNPWAGTGSCAIAAPFDQAFHIVMNVAVGGTGGYFPDSTPGKRGKYVAAWYPSWKGDKTAMKIDYVKAWKMC</sequence>
<dbReference type="SUPFAM" id="SSF49899">
    <property type="entry name" value="Concanavalin A-like lectins/glucanases"/>
    <property type="match status" value="1"/>
</dbReference>
<gene>
    <name evidence="4" type="ORF">HDU87_007936</name>
</gene>
<comment type="similarity">
    <text evidence="1">Belongs to the glycosyl hydrolase 16 family.</text>
</comment>
<dbReference type="PANTHER" id="PTHR10963:SF55">
    <property type="entry name" value="GLYCOSIDE HYDROLASE FAMILY 16 PROTEIN"/>
    <property type="match status" value="1"/>
</dbReference>
<accession>A0AAD5XK24</accession>
<comment type="caution">
    <text evidence="4">The sequence shown here is derived from an EMBL/GenBank/DDBJ whole genome shotgun (WGS) entry which is preliminary data.</text>
</comment>
<proteinExistence type="inferred from homology"/>
<dbReference type="PANTHER" id="PTHR10963">
    <property type="entry name" value="GLYCOSYL HYDROLASE-RELATED"/>
    <property type="match status" value="1"/>
</dbReference>
<feature type="signal peptide" evidence="2">
    <location>
        <begin position="1"/>
        <end position="19"/>
    </location>
</feature>
<dbReference type="PROSITE" id="PS51762">
    <property type="entry name" value="GH16_2"/>
    <property type="match status" value="1"/>
</dbReference>